<dbReference type="InterPro" id="IPR050188">
    <property type="entry name" value="RluA_PseudoU_synthase"/>
</dbReference>
<evidence type="ECO:0000259" key="4">
    <source>
        <dbReference type="Pfam" id="PF00849"/>
    </source>
</evidence>
<dbReference type="InterPro" id="IPR036986">
    <property type="entry name" value="S4_RNA-bd_sf"/>
</dbReference>
<dbReference type="GO" id="GO:0009982">
    <property type="term" value="F:pseudouridine synthase activity"/>
    <property type="evidence" value="ECO:0007669"/>
    <property type="project" value="InterPro"/>
</dbReference>
<dbReference type="EMBL" id="CP000698">
    <property type="protein sequence ID" value="ABQ27114.1"/>
    <property type="molecule type" value="Genomic_DNA"/>
</dbReference>
<keyword evidence="3" id="KW-0694">RNA-binding</keyword>
<reference evidence="5 6" key="1">
    <citation type="submission" date="2007-05" db="EMBL/GenBank/DDBJ databases">
        <title>Complete sequence of Geobacter uraniireducens Rf4.</title>
        <authorList>
            <consortium name="US DOE Joint Genome Institute"/>
            <person name="Copeland A."/>
            <person name="Lucas S."/>
            <person name="Lapidus A."/>
            <person name="Barry K."/>
            <person name="Detter J.C."/>
            <person name="Glavina del Rio T."/>
            <person name="Hammon N."/>
            <person name="Israni S."/>
            <person name="Dalin E."/>
            <person name="Tice H."/>
            <person name="Pitluck S."/>
            <person name="Chertkov O."/>
            <person name="Brettin T."/>
            <person name="Bruce D."/>
            <person name="Han C."/>
            <person name="Schmutz J."/>
            <person name="Larimer F."/>
            <person name="Land M."/>
            <person name="Hauser L."/>
            <person name="Kyrpides N."/>
            <person name="Mikhailova N."/>
            <person name="Shelobolina E."/>
            <person name="Aklujkar M."/>
            <person name="Lovley D."/>
            <person name="Richardson P."/>
        </authorList>
    </citation>
    <scope>NUCLEOTIDE SEQUENCE [LARGE SCALE GENOMIC DNA]</scope>
    <source>
        <strain evidence="5 6">Rf4</strain>
    </source>
</reference>
<dbReference type="Gene3D" id="3.10.290.10">
    <property type="entry name" value="RNA-binding S4 domain"/>
    <property type="match status" value="1"/>
</dbReference>
<dbReference type="InterPro" id="IPR006224">
    <property type="entry name" value="PsdUridine_synth_RluA-like_CS"/>
</dbReference>
<dbReference type="AlphaFoldDB" id="A5G5P6"/>
<dbReference type="RefSeq" id="WP_011939783.1">
    <property type="nucleotide sequence ID" value="NC_009483.1"/>
</dbReference>
<evidence type="ECO:0000313" key="5">
    <source>
        <dbReference type="EMBL" id="ABQ27114.1"/>
    </source>
</evidence>
<dbReference type="Gene3D" id="3.30.2350.10">
    <property type="entry name" value="Pseudouridine synthase"/>
    <property type="match status" value="1"/>
</dbReference>
<evidence type="ECO:0000256" key="3">
    <source>
        <dbReference type="PROSITE-ProRule" id="PRU00182"/>
    </source>
</evidence>
<dbReference type="OrthoDB" id="128480at2"/>
<dbReference type="Proteomes" id="UP000006695">
    <property type="component" value="Chromosome"/>
</dbReference>
<dbReference type="CDD" id="cd02869">
    <property type="entry name" value="PseudoU_synth_RluA_like"/>
    <property type="match status" value="1"/>
</dbReference>
<dbReference type="PANTHER" id="PTHR21600">
    <property type="entry name" value="MITOCHONDRIAL RNA PSEUDOURIDINE SYNTHASE"/>
    <property type="match status" value="1"/>
</dbReference>
<gene>
    <name evidence="5" type="ordered locus">Gura_2942</name>
</gene>
<evidence type="ECO:0000313" key="6">
    <source>
        <dbReference type="Proteomes" id="UP000006695"/>
    </source>
</evidence>
<dbReference type="GO" id="GO:0140098">
    <property type="term" value="F:catalytic activity, acting on RNA"/>
    <property type="evidence" value="ECO:0007669"/>
    <property type="project" value="UniProtKB-ARBA"/>
</dbReference>
<evidence type="ECO:0000256" key="2">
    <source>
        <dbReference type="ARBA" id="ARBA00023235"/>
    </source>
</evidence>
<dbReference type="GO" id="GO:0000455">
    <property type="term" value="P:enzyme-directed rRNA pseudouridine synthesis"/>
    <property type="evidence" value="ECO:0007669"/>
    <property type="project" value="TreeGrafter"/>
</dbReference>
<accession>A5G5P6</accession>
<dbReference type="Pfam" id="PF00849">
    <property type="entry name" value="PseudoU_synth_2"/>
    <property type="match status" value="1"/>
</dbReference>
<dbReference type="InterPro" id="IPR006145">
    <property type="entry name" value="PsdUridine_synth_RsuA/RluA"/>
</dbReference>
<protein>
    <submittedName>
        <fullName evidence="5">Pseudouridine synthase, RluA family</fullName>
    </submittedName>
</protein>
<dbReference type="HOGENOM" id="CLU_016902_8_2_7"/>
<organism evidence="5 6">
    <name type="scientific">Geotalea uraniireducens (strain Rf4)</name>
    <name type="common">Geobacter uraniireducens</name>
    <dbReference type="NCBI Taxonomy" id="351605"/>
    <lineage>
        <taxon>Bacteria</taxon>
        <taxon>Pseudomonadati</taxon>
        <taxon>Thermodesulfobacteriota</taxon>
        <taxon>Desulfuromonadia</taxon>
        <taxon>Geobacterales</taxon>
        <taxon>Geobacteraceae</taxon>
        <taxon>Geotalea</taxon>
    </lineage>
</organism>
<dbReference type="SUPFAM" id="SSF55120">
    <property type="entry name" value="Pseudouridine synthase"/>
    <property type="match status" value="1"/>
</dbReference>
<sequence length="296" mass="32626">MLKYEISETDHCRQVESFLQNLLPSASHSYLRKLLTAGHLAVNGTPGVSGTILRLGDTVTLKESSKTSAFLRKARPELDILHEDQWIMIFNKAPGLPMHHAAEVDERNLVDLGTKLLAGRDGGSVKLRPVNRLDRGTSGAVILAKSSMAAAMFGRLIMDEGLGKLYLALVEGELAEDGVISVPLEGKEAETRYRVLFHRSDCTFVAVYPVTGRMHQIRQHFKFIGHPIRGDRRYGGQPLPGFAGNALHSFRTSIVHPATGETLQVFAPLSKEFLTLLKNLSGERYLSVLHSLPELP</sequence>
<dbReference type="PROSITE" id="PS01129">
    <property type="entry name" value="PSI_RLU"/>
    <property type="match status" value="1"/>
</dbReference>
<keyword evidence="2" id="KW-0413">Isomerase</keyword>
<dbReference type="PANTHER" id="PTHR21600:SF44">
    <property type="entry name" value="RIBOSOMAL LARGE SUBUNIT PSEUDOURIDINE SYNTHASE D"/>
    <property type="match status" value="1"/>
</dbReference>
<comment type="similarity">
    <text evidence="1">Belongs to the pseudouridine synthase RluA family.</text>
</comment>
<dbReference type="CDD" id="cd00165">
    <property type="entry name" value="S4"/>
    <property type="match status" value="1"/>
</dbReference>
<evidence type="ECO:0000256" key="1">
    <source>
        <dbReference type="ARBA" id="ARBA00010876"/>
    </source>
</evidence>
<dbReference type="GO" id="GO:0003723">
    <property type="term" value="F:RNA binding"/>
    <property type="evidence" value="ECO:0007669"/>
    <property type="project" value="UniProtKB-KW"/>
</dbReference>
<dbReference type="PROSITE" id="PS50889">
    <property type="entry name" value="S4"/>
    <property type="match status" value="1"/>
</dbReference>
<dbReference type="SUPFAM" id="SSF55174">
    <property type="entry name" value="Alpha-L RNA-binding motif"/>
    <property type="match status" value="1"/>
</dbReference>
<feature type="domain" description="Pseudouridine synthase RsuA/RluA-like" evidence="4">
    <location>
        <begin position="88"/>
        <end position="221"/>
    </location>
</feature>
<dbReference type="STRING" id="351605.Gura_2942"/>
<name>A5G5P6_GEOUR</name>
<keyword evidence="6" id="KW-1185">Reference proteome</keyword>
<dbReference type="KEGG" id="gur:Gura_2942"/>
<dbReference type="InterPro" id="IPR020103">
    <property type="entry name" value="PsdUridine_synth_cat_dom_sf"/>
</dbReference>
<proteinExistence type="inferred from homology"/>